<keyword evidence="1" id="KW-0808">Transferase</keyword>
<dbReference type="RefSeq" id="WP_068493560.1">
    <property type="nucleotide sequence ID" value="NZ_LWQT01000066.1"/>
</dbReference>
<evidence type="ECO:0000313" key="3">
    <source>
        <dbReference type="EMBL" id="OAN49181.1"/>
    </source>
</evidence>
<name>A0A178MKC2_9PROT</name>
<dbReference type="GO" id="GO:0016126">
    <property type="term" value="P:sterol biosynthetic process"/>
    <property type="evidence" value="ECO:0007669"/>
    <property type="project" value="TreeGrafter"/>
</dbReference>
<feature type="domain" description="Methyltransferase type 11" evidence="2">
    <location>
        <begin position="66"/>
        <end position="164"/>
    </location>
</feature>
<dbReference type="EMBL" id="LWQT01000066">
    <property type="protein sequence ID" value="OAN49181.1"/>
    <property type="molecule type" value="Genomic_DNA"/>
</dbReference>
<accession>A0A178MKC2</accession>
<dbReference type="Proteomes" id="UP000078428">
    <property type="component" value="Unassembled WGS sequence"/>
</dbReference>
<dbReference type="GO" id="GO:0003838">
    <property type="term" value="F:sterol 24-C-methyltransferase activity"/>
    <property type="evidence" value="ECO:0007669"/>
    <property type="project" value="TreeGrafter"/>
</dbReference>
<dbReference type="OrthoDB" id="9787738at2"/>
<dbReference type="STRING" id="1285242.A6A04_03440"/>
<dbReference type="SUPFAM" id="SSF53335">
    <property type="entry name" value="S-adenosyl-L-methionine-dependent methyltransferases"/>
    <property type="match status" value="1"/>
</dbReference>
<evidence type="ECO:0000313" key="4">
    <source>
        <dbReference type="Proteomes" id="UP000078428"/>
    </source>
</evidence>
<organism evidence="3 4">
    <name type="scientific">Paramagnetospirillum marisnigri</name>
    <dbReference type="NCBI Taxonomy" id="1285242"/>
    <lineage>
        <taxon>Bacteria</taxon>
        <taxon>Pseudomonadati</taxon>
        <taxon>Pseudomonadota</taxon>
        <taxon>Alphaproteobacteria</taxon>
        <taxon>Rhodospirillales</taxon>
        <taxon>Magnetospirillaceae</taxon>
        <taxon>Paramagnetospirillum</taxon>
    </lineage>
</organism>
<gene>
    <name evidence="3" type="ORF">A6A04_03440</name>
</gene>
<dbReference type="AlphaFoldDB" id="A0A178MKC2"/>
<protein>
    <recommendedName>
        <fullName evidence="2">Methyltransferase type 11 domain-containing protein</fullName>
    </recommendedName>
</protein>
<dbReference type="InterPro" id="IPR029063">
    <property type="entry name" value="SAM-dependent_MTases_sf"/>
</dbReference>
<dbReference type="Pfam" id="PF08241">
    <property type="entry name" value="Methyltransf_11"/>
    <property type="match status" value="1"/>
</dbReference>
<evidence type="ECO:0000256" key="1">
    <source>
        <dbReference type="ARBA" id="ARBA00022679"/>
    </source>
</evidence>
<proteinExistence type="predicted"/>
<dbReference type="PANTHER" id="PTHR44068">
    <property type="entry name" value="ZGC:194242"/>
    <property type="match status" value="1"/>
</dbReference>
<sequence>MTAPAKSDIQAFWKALYNSLYEDVDAHLTRDALFKSLDDLEDMFRLRRHMAVVEMPLAELAGKRVLEVGPGAGGHSALFAKHGAIMTSLDITPARARATEAKFRLMGEAAADCHAVNGDSENLPFADASFDIVYSNGVLHHTLDTERAIAEVFRVLKPGGRAVIMLYCKSSWHYWINMFLPIGLLMGKAFRDPNWLGKATEWGGKDRQTVANPITRCYTGAEIGRLFAAFKDVTWRKGEFYWYLVPKLGRLYRKYQIKRYGTHPGGVLVYGEPWPIQSPLELKLGEIMGFSWFIAARKPKNTPLPPP</sequence>
<dbReference type="PANTHER" id="PTHR44068:SF1">
    <property type="entry name" value="HYPOTHETICAL LOC100005854"/>
    <property type="match status" value="1"/>
</dbReference>
<dbReference type="InterPro" id="IPR050447">
    <property type="entry name" value="Erg6_SMT_methyltransf"/>
</dbReference>
<dbReference type="InterPro" id="IPR013216">
    <property type="entry name" value="Methyltransf_11"/>
</dbReference>
<keyword evidence="4" id="KW-1185">Reference proteome</keyword>
<evidence type="ECO:0000259" key="2">
    <source>
        <dbReference type="Pfam" id="PF08241"/>
    </source>
</evidence>
<dbReference type="Gene3D" id="3.40.50.150">
    <property type="entry name" value="Vaccinia Virus protein VP39"/>
    <property type="match status" value="1"/>
</dbReference>
<reference evidence="3 4" key="1">
    <citation type="submission" date="2016-04" db="EMBL/GenBank/DDBJ databases">
        <title>Draft genome sequence of freshwater magnetotactic bacteria Magnetospirillum marisnigri SP-1 and Magnetospirillum moscoviense BB-1.</title>
        <authorList>
            <person name="Koziaeva V."/>
            <person name="Dziuba M.V."/>
            <person name="Ivanov T.M."/>
            <person name="Kuznetsov B."/>
            <person name="Grouzdev D.S."/>
        </authorList>
    </citation>
    <scope>NUCLEOTIDE SEQUENCE [LARGE SCALE GENOMIC DNA]</scope>
    <source>
        <strain evidence="3 4">SP-1</strain>
    </source>
</reference>
<dbReference type="CDD" id="cd02440">
    <property type="entry name" value="AdoMet_MTases"/>
    <property type="match status" value="1"/>
</dbReference>
<comment type="caution">
    <text evidence="3">The sequence shown here is derived from an EMBL/GenBank/DDBJ whole genome shotgun (WGS) entry which is preliminary data.</text>
</comment>